<dbReference type="GO" id="GO:0016887">
    <property type="term" value="F:ATP hydrolysis activity"/>
    <property type="evidence" value="ECO:0007669"/>
    <property type="project" value="InterPro"/>
</dbReference>
<dbReference type="EMBL" id="AYYR01000014">
    <property type="protein sequence ID" value="KRM77004.1"/>
    <property type="molecule type" value="Genomic_DNA"/>
</dbReference>
<dbReference type="InterPro" id="IPR003439">
    <property type="entry name" value="ABC_transporter-like_ATP-bd"/>
</dbReference>
<proteinExistence type="predicted"/>
<dbReference type="InterPro" id="IPR003593">
    <property type="entry name" value="AAA+_ATPase"/>
</dbReference>
<dbReference type="PROSITE" id="PS50893">
    <property type="entry name" value="ABC_TRANSPORTER_2"/>
    <property type="match status" value="1"/>
</dbReference>
<evidence type="ECO:0000313" key="5">
    <source>
        <dbReference type="Proteomes" id="UP000051845"/>
    </source>
</evidence>
<dbReference type="PATRIC" id="fig|1423733.4.peg.717"/>
<evidence type="ECO:0000259" key="3">
    <source>
        <dbReference type="PROSITE" id="PS50893"/>
    </source>
</evidence>
<keyword evidence="2 4" id="KW-0067">ATP-binding</keyword>
<feature type="domain" description="ABC transporter" evidence="3">
    <location>
        <begin position="4"/>
        <end position="229"/>
    </location>
</feature>
<dbReference type="PANTHER" id="PTHR43158:SF5">
    <property type="entry name" value="ABC TRANSPORTER, ATP-BINDING PROTEIN"/>
    <property type="match status" value="1"/>
</dbReference>
<evidence type="ECO:0000313" key="4">
    <source>
        <dbReference type="EMBL" id="KRM77004.1"/>
    </source>
</evidence>
<comment type="caution">
    <text evidence="4">The sequence shown here is derived from an EMBL/GenBank/DDBJ whole genome shotgun (WGS) entry which is preliminary data.</text>
</comment>
<dbReference type="SUPFAM" id="SSF52540">
    <property type="entry name" value="P-loop containing nucleoside triphosphate hydrolases"/>
    <property type="match status" value="1"/>
</dbReference>
<dbReference type="RefSeq" id="WP_056996287.1">
    <property type="nucleotide sequence ID" value="NZ_AYYR01000014.1"/>
</dbReference>
<reference evidence="4 5" key="1">
    <citation type="journal article" date="2015" name="Genome Announc.">
        <title>Expanding the biotechnology potential of lactobacilli through comparative genomics of 213 strains and associated genera.</title>
        <authorList>
            <person name="Sun Z."/>
            <person name="Harris H.M."/>
            <person name="McCann A."/>
            <person name="Guo C."/>
            <person name="Argimon S."/>
            <person name="Zhang W."/>
            <person name="Yang X."/>
            <person name="Jeffery I.B."/>
            <person name="Cooney J.C."/>
            <person name="Kagawa T.F."/>
            <person name="Liu W."/>
            <person name="Song Y."/>
            <person name="Salvetti E."/>
            <person name="Wrobel A."/>
            <person name="Rasinkangas P."/>
            <person name="Parkhill J."/>
            <person name="Rea M.C."/>
            <person name="O'Sullivan O."/>
            <person name="Ritari J."/>
            <person name="Douillard F.P."/>
            <person name="Paul Ross R."/>
            <person name="Yang R."/>
            <person name="Briner A.E."/>
            <person name="Felis G.E."/>
            <person name="de Vos W.M."/>
            <person name="Barrangou R."/>
            <person name="Klaenhammer T.R."/>
            <person name="Caufield P.W."/>
            <person name="Cui Y."/>
            <person name="Zhang H."/>
            <person name="O'Toole P.W."/>
        </authorList>
    </citation>
    <scope>NUCLEOTIDE SEQUENCE [LARGE SCALE GENOMIC DNA]</scope>
    <source>
        <strain evidence="4 5">DSM 20515</strain>
    </source>
</reference>
<organism evidence="4 5">
    <name type="scientific">Secundilactobacillus collinoides DSM 20515 = JCM 1123</name>
    <dbReference type="NCBI Taxonomy" id="1423733"/>
    <lineage>
        <taxon>Bacteria</taxon>
        <taxon>Bacillati</taxon>
        <taxon>Bacillota</taxon>
        <taxon>Bacilli</taxon>
        <taxon>Lactobacillales</taxon>
        <taxon>Lactobacillaceae</taxon>
        <taxon>Secundilactobacillus</taxon>
    </lineage>
</organism>
<dbReference type="CDD" id="cd03230">
    <property type="entry name" value="ABC_DR_subfamily_A"/>
    <property type="match status" value="1"/>
</dbReference>
<gene>
    <name evidence="4" type="ORF">FC82_GL000689</name>
</gene>
<dbReference type="InterPro" id="IPR027417">
    <property type="entry name" value="P-loop_NTPase"/>
</dbReference>
<evidence type="ECO:0000256" key="1">
    <source>
        <dbReference type="ARBA" id="ARBA00022741"/>
    </source>
</evidence>
<accession>A0A0R2BNF4</accession>
<dbReference type="GO" id="GO:0005524">
    <property type="term" value="F:ATP binding"/>
    <property type="evidence" value="ECO:0007669"/>
    <property type="project" value="UniProtKB-KW"/>
</dbReference>
<evidence type="ECO:0000256" key="2">
    <source>
        <dbReference type="ARBA" id="ARBA00022840"/>
    </source>
</evidence>
<dbReference type="Pfam" id="PF00005">
    <property type="entry name" value="ABC_tran"/>
    <property type="match status" value="1"/>
</dbReference>
<dbReference type="Proteomes" id="UP000051845">
    <property type="component" value="Unassembled WGS sequence"/>
</dbReference>
<dbReference type="SMART" id="SM00382">
    <property type="entry name" value="AAA"/>
    <property type="match status" value="1"/>
</dbReference>
<name>A0A0R2BNF4_SECCO</name>
<dbReference type="STRING" id="33960.TY91_08675"/>
<protein>
    <submittedName>
        <fullName evidence="4">ABC transporter, ATP-binding protein</fullName>
    </submittedName>
</protein>
<sequence length="290" mass="32552">MNAIKVTHLSKQFGKQTVLADINLTIEPNTIYGLLGRNGAGKSTLLNLITNRLPSPAGMVTIGGGNVTNNDALLNRIYMMSEANLYPSRMPVSEIFKLTADLYQGFDKDYADALVAKFELDPRTRFNKLSTGYRSVMKLIIALAVDVDYVFLDEPTLGLDANHRQLFYEELIDSYAERPRTFVISTHLIEEIANVIERVFVIQDHRLMINDTTENVLQEGYAITGPSTEVQTYTEGLNVIGRESLGNLLVQYVYGKLDNDREIPDTVTVSHIDLQKLFIYLTSQGGHREI</sequence>
<keyword evidence="1" id="KW-0547">Nucleotide-binding</keyword>
<dbReference type="AlphaFoldDB" id="A0A0R2BNF4"/>
<dbReference type="PANTHER" id="PTHR43158">
    <property type="entry name" value="SKFA PEPTIDE EXPORT ATP-BINDING PROTEIN SKFE"/>
    <property type="match status" value="1"/>
</dbReference>
<dbReference type="Gene3D" id="3.40.50.300">
    <property type="entry name" value="P-loop containing nucleotide triphosphate hydrolases"/>
    <property type="match status" value="1"/>
</dbReference>